<dbReference type="Proteomes" id="UP000784294">
    <property type="component" value="Unassembled WGS sequence"/>
</dbReference>
<reference evidence="4" key="1">
    <citation type="submission" date="2018-11" db="EMBL/GenBank/DDBJ databases">
        <authorList>
            <consortium name="Pathogen Informatics"/>
        </authorList>
    </citation>
    <scope>NUCLEOTIDE SEQUENCE</scope>
</reference>
<dbReference type="InterPro" id="IPR036658">
    <property type="entry name" value="CPI-17_sf"/>
</dbReference>
<accession>A0A448X566</accession>
<dbReference type="GO" id="GO:0004865">
    <property type="term" value="F:protein serine/threonine phosphatase inhibitor activity"/>
    <property type="evidence" value="ECO:0007669"/>
    <property type="project" value="TreeGrafter"/>
</dbReference>
<dbReference type="OrthoDB" id="8193882at2759"/>
<evidence type="ECO:0000256" key="1">
    <source>
        <dbReference type="ARBA" id="ARBA00005483"/>
    </source>
</evidence>
<keyword evidence="2" id="KW-0597">Phosphoprotein</keyword>
<gene>
    <name evidence="4" type="ORF">PXEA_LOCUS21833</name>
</gene>
<dbReference type="EMBL" id="CAAALY010094765">
    <property type="protein sequence ID" value="VEL28393.1"/>
    <property type="molecule type" value="Genomic_DNA"/>
</dbReference>
<comment type="caution">
    <text evidence="4">The sequence shown here is derived from an EMBL/GenBank/DDBJ whole genome shotgun (WGS) entry which is preliminary data.</text>
</comment>
<name>A0A448X566_9PLAT</name>
<dbReference type="SUPFAM" id="SSF81790">
    <property type="entry name" value="Myosin phosphatase inhibitor 17kDa protein, CPI-17"/>
    <property type="match status" value="1"/>
</dbReference>
<dbReference type="PANTHER" id="PTHR16188:SF14">
    <property type="entry name" value="GEO07393P1"/>
    <property type="match status" value="1"/>
</dbReference>
<comment type="similarity">
    <text evidence="1">Belongs to the PP1 inhibitor family.</text>
</comment>
<dbReference type="Gene3D" id="1.10.150.220">
    <property type="entry name" value="CPI-17"/>
    <property type="match status" value="1"/>
</dbReference>
<dbReference type="Pfam" id="PF05361">
    <property type="entry name" value="PP1_inhibitor"/>
    <property type="match status" value="1"/>
</dbReference>
<dbReference type="GO" id="GO:0005737">
    <property type="term" value="C:cytoplasm"/>
    <property type="evidence" value="ECO:0007669"/>
    <property type="project" value="InterPro"/>
</dbReference>
<dbReference type="AlphaFoldDB" id="A0A448X566"/>
<evidence type="ECO:0000313" key="4">
    <source>
        <dbReference type="EMBL" id="VEL28393.1"/>
    </source>
</evidence>
<protein>
    <submittedName>
        <fullName evidence="4">Uncharacterized protein</fullName>
    </submittedName>
</protein>
<keyword evidence="5" id="KW-1185">Reference proteome</keyword>
<organism evidence="4 5">
    <name type="scientific">Protopolystoma xenopodis</name>
    <dbReference type="NCBI Taxonomy" id="117903"/>
    <lineage>
        <taxon>Eukaryota</taxon>
        <taxon>Metazoa</taxon>
        <taxon>Spiralia</taxon>
        <taxon>Lophotrochozoa</taxon>
        <taxon>Platyhelminthes</taxon>
        <taxon>Monogenea</taxon>
        <taxon>Polyopisthocotylea</taxon>
        <taxon>Polystomatidea</taxon>
        <taxon>Polystomatidae</taxon>
        <taxon>Protopolystoma</taxon>
    </lineage>
</organism>
<keyword evidence="3" id="KW-0650">Protein phosphatase inhibitor</keyword>
<proteinExistence type="inferred from homology"/>
<evidence type="ECO:0000256" key="2">
    <source>
        <dbReference type="ARBA" id="ARBA00022553"/>
    </source>
</evidence>
<evidence type="ECO:0000256" key="3">
    <source>
        <dbReference type="ARBA" id="ARBA00023272"/>
    </source>
</evidence>
<dbReference type="InterPro" id="IPR008025">
    <property type="entry name" value="CPI-17"/>
</dbReference>
<evidence type="ECO:0000313" key="5">
    <source>
        <dbReference type="Proteomes" id="UP000784294"/>
    </source>
</evidence>
<dbReference type="PANTHER" id="PTHR16188">
    <property type="entry name" value="PROTEIN PHOSPHATASE 1 INHIBITOR POTENTIATED BY PROTEIN KINASE C"/>
    <property type="match status" value="1"/>
</dbReference>
<sequence>MDRYLHTNVQIIMTTKDAEFLDKNNSPEKSEEKGVNFIGPSSVYPEKRPRYLTAKYDKKTRQRIGERLKVENFIFEQLRILYQTETDEYDCNLDLEDILAIDTDEERQRMIEVSYSFALHIIGAIIKCTL</sequence>